<evidence type="ECO:0000313" key="13">
    <source>
        <dbReference type="EMBL" id="KAF2218949.1"/>
    </source>
</evidence>
<evidence type="ECO:0000259" key="12">
    <source>
        <dbReference type="Pfam" id="PF00266"/>
    </source>
</evidence>
<comment type="catalytic activity">
    <reaction evidence="11">
        <text>O-phospho-L-serine + 2-oxoglutarate = 3-phosphooxypyruvate + L-glutamate</text>
        <dbReference type="Rhea" id="RHEA:14329"/>
        <dbReference type="ChEBI" id="CHEBI:16810"/>
        <dbReference type="ChEBI" id="CHEBI:18110"/>
        <dbReference type="ChEBI" id="CHEBI:29985"/>
        <dbReference type="ChEBI" id="CHEBI:57524"/>
        <dbReference type="EC" id="2.6.1.52"/>
    </reaction>
</comment>
<proteinExistence type="inferred from homology"/>
<dbReference type="InterPro" id="IPR015421">
    <property type="entry name" value="PyrdxlP-dep_Trfase_major"/>
</dbReference>
<dbReference type="FunFam" id="3.90.1150.10:FF:000006">
    <property type="entry name" value="Phosphoserine aminotransferase"/>
    <property type="match status" value="1"/>
</dbReference>
<accession>A0A6A6FZX7</accession>
<dbReference type="HAMAP" id="MF_00160">
    <property type="entry name" value="SerC_aminotrans_5"/>
    <property type="match status" value="1"/>
</dbReference>
<dbReference type="Pfam" id="PF00266">
    <property type="entry name" value="Aminotran_5"/>
    <property type="match status" value="1"/>
</dbReference>
<dbReference type="GO" id="GO:0005737">
    <property type="term" value="C:cytoplasm"/>
    <property type="evidence" value="ECO:0007669"/>
    <property type="project" value="TreeGrafter"/>
</dbReference>
<evidence type="ECO:0000256" key="7">
    <source>
        <dbReference type="ARBA" id="ARBA00022679"/>
    </source>
</evidence>
<dbReference type="EC" id="2.6.1.52" evidence="4"/>
<dbReference type="GO" id="GO:0004648">
    <property type="term" value="F:O-phospho-L-serine:2-oxoglutarate aminotransferase activity"/>
    <property type="evidence" value="ECO:0007669"/>
    <property type="project" value="UniProtKB-EC"/>
</dbReference>
<evidence type="ECO:0000256" key="10">
    <source>
        <dbReference type="ARBA" id="ARBA00047630"/>
    </source>
</evidence>
<keyword evidence="7 13" id="KW-0808">Transferase</keyword>
<evidence type="ECO:0000256" key="4">
    <source>
        <dbReference type="ARBA" id="ARBA00013030"/>
    </source>
</evidence>
<keyword evidence="9" id="KW-0718">Serine biosynthesis</keyword>
<keyword evidence="6" id="KW-0028">Amino-acid biosynthesis</keyword>
<dbReference type="OrthoDB" id="1703350at2759"/>
<evidence type="ECO:0000256" key="2">
    <source>
        <dbReference type="ARBA" id="ARBA00005099"/>
    </source>
</evidence>
<dbReference type="UniPathway" id="UPA00135">
    <property type="reaction ID" value="UER00197"/>
</dbReference>
<organism evidence="13 14">
    <name type="scientific">Elsinoe ampelina</name>
    <dbReference type="NCBI Taxonomy" id="302913"/>
    <lineage>
        <taxon>Eukaryota</taxon>
        <taxon>Fungi</taxon>
        <taxon>Dikarya</taxon>
        <taxon>Ascomycota</taxon>
        <taxon>Pezizomycotina</taxon>
        <taxon>Dothideomycetes</taxon>
        <taxon>Dothideomycetidae</taxon>
        <taxon>Myriangiales</taxon>
        <taxon>Elsinoaceae</taxon>
        <taxon>Elsinoe</taxon>
    </lineage>
</organism>
<protein>
    <recommendedName>
        <fullName evidence="4">phosphoserine transaminase</fullName>
        <ecNumber evidence="4">2.6.1.52</ecNumber>
    </recommendedName>
</protein>
<gene>
    <name evidence="13" type="ORF">BDZ85DRAFT_62178</name>
</gene>
<dbReference type="PANTHER" id="PTHR43247:SF1">
    <property type="entry name" value="PHOSPHOSERINE AMINOTRANSFERASE"/>
    <property type="match status" value="1"/>
</dbReference>
<sequence length="437" mass="47305">MPSREEVAYFGAGPAPLPTEVLENASKVLLNYNDSGIGITEISHRSPEANAILASAQTALRNLLDIPNGDGPDGYQILFLQGGGSGEFSASVYHMVGIWVERRRKEIVKELGDGASDEDVFDKLKVAVDNDMKIDYLVTGSWSLKASQEAARLVGSGPVNVAVDARKSRGGKFGVIPPESEWKLSPKPADSAMVYFCDNETVDGVEFPAFPTCLADGSRPVVADMSSNFISRKVDVKKYSAIFGGAQKNIGTTGITIAIIKNTLLPPHSELAKPDLLRRLQLPVGPVVLDWPTIAKNNSLYNTLPIFDVWVAGQVMEGLVARHGGAQPKIQGQQDESDQKAKSLYGVLEAYPQLYHVVPDASVRSRMNVCFRIGGDTDRDAKEKAFLTGASELKLLGCKGHRSVGGIRISNYNAVSPQKIEKLVAYIDRFGRDSTKQ</sequence>
<comment type="catalytic activity">
    <reaction evidence="10">
        <text>4-(phosphooxy)-L-threonine + 2-oxoglutarate = (R)-3-hydroxy-2-oxo-4-phosphooxybutanoate + L-glutamate</text>
        <dbReference type="Rhea" id="RHEA:16573"/>
        <dbReference type="ChEBI" id="CHEBI:16810"/>
        <dbReference type="ChEBI" id="CHEBI:29985"/>
        <dbReference type="ChEBI" id="CHEBI:58452"/>
        <dbReference type="ChEBI" id="CHEBI:58538"/>
        <dbReference type="EC" id="2.6.1.52"/>
    </reaction>
</comment>
<dbReference type="SUPFAM" id="SSF53383">
    <property type="entry name" value="PLP-dependent transferases"/>
    <property type="match status" value="1"/>
</dbReference>
<keyword evidence="8" id="KW-0663">Pyridoxal phosphate</keyword>
<dbReference type="Gene3D" id="3.40.640.10">
    <property type="entry name" value="Type I PLP-dependent aspartate aminotransferase-like (Major domain)"/>
    <property type="match status" value="1"/>
</dbReference>
<dbReference type="InterPro" id="IPR000192">
    <property type="entry name" value="Aminotrans_V_dom"/>
</dbReference>
<dbReference type="FunFam" id="3.40.640.10:FF:000082">
    <property type="entry name" value="Phosphoserine aminotransferase"/>
    <property type="match status" value="1"/>
</dbReference>
<evidence type="ECO:0000256" key="3">
    <source>
        <dbReference type="ARBA" id="ARBA00006904"/>
    </source>
</evidence>
<dbReference type="PANTHER" id="PTHR43247">
    <property type="entry name" value="PHOSPHOSERINE AMINOTRANSFERASE"/>
    <property type="match status" value="1"/>
</dbReference>
<keyword evidence="5" id="KW-0032">Aminotransferase</keyword>
<evidence type="ECO:0000313" key="14">
    <source>
        <dbReference type="Proteomes" id="UP000799538"/>
    </source>
</evidence>
<evidence type="ECO:0000256" key="1">
    <source>
        <dbReference type="ARBA" id="ARBA00001933"/>
    </source>
</evidence>
<dbReference type="InterPro" id="IPR015424">
    <property type="entry name" value="PyrdxlP-dep_Trfase"/>
</dbReference>
<feature type="domain" description="Aminotransferase class V" evidence="12">
    <location>
        <begin position="163"/>
        <end position="422"/>
    </location>
</feature>
<dbReference type="InterPro" id="IPR015422">
    <property type="entry name" value="PyrdxlP-dep_Trfase_small"/>
</dbReference>
<evidence type="ECO:0000256" key="6">
    <source>
        <dbReference type="ARBA" id="ARBA00022605"/>
    </source>
</evidence>
<comment type="cofactor">
    <cofactor evidence="1">
        <name>pyridoxal 5'-phosphate</name>
        <dbReference type="ChEBI" id="CHEBI:597326"/>
    </cofactor>
</comment>
<evidence type="ECO:0000256" key="5">
    <source>
        <dbReference type="ARBA" id="ARBA00022576"/>
    </source>
</evidence>
<dbReference type="Proteomes" id="UP000799538">
    <property type="component" value="Unassembled WGS sequence"/>
</dbReference>
<evidence type="ECO:0000256" key="8">
    <source>
        <dbReference type="ARBA" id="ARBA00022898"/>
    </source>
</evidence>
<dbReference type="GO" id="GO:0006564">
    <property type="term" value="P:L-serine biosynthetic process"/>
    <property type="evidence" value="ECO:0007669"/>
    <property type="project" value="UniProtKB-KW"/>
</dbReference>
<keyword evidence="14" id="KW-1185">Reference proteome</keyword>
<comment type="similarity">
    <text evidence="3">Belongs to the class-V pyridoxal-phosphate-dependent aminotransferase family. SerC subfamily.</text>
</comment>
<reference evidence="14" key="1">
    <citation type="journal article" date="2020" name="Stud. Mycol.">
        <title>101 Dothideomycetes genomes: A test case for predicting lifestyles and emergence of pathogens.</title>
        <authorList>
            <person name="Haridas S."/>
            <person name="Albert R."/>
            <person name="Binder M."/>
            <person name="Bloem J."/>
            <person name="LaButti K."/>
            <person name="Salamov A."/>
            <person name="Andreopoulos B."/>
            <person name="Baker S."/>
            <person name="Barry K."/>
            <person name="Bills G."/>
            <person name="Bluhm B."/>
            <person name="Cannon C."/>
            <person name="Castanera R."/>
            <person name="Culley D."/>
            <person name="Daum C."/>
            <person name="Ezra D."/>
            <person name="Gonzalez J."/>
            <person name="Henrissat B."/>
            <person name="Kuo A."/>
            <person name="Liang C."/>
            <person name="Lipzen A."/>
            <person name="Lutzoni F."/>
            <person name="Magnuson J."/>
            <person name="Mondo S."/>
            <person name="Nolan M."/>
            <person name="Ohm R."/>
            <person name="Pangilinan J."/>
            <person name="Park H.-J."/>
            <person name="Ramirez L."/>
            <person name="Alfaro M."/>
            <person name="Sun H."/>
            <person name="Tritt A."/>
            <person name="Yoshinaga Y."/>
            <person name="Zwiers L.-H."/>
            <person name="Turgeon B."/>
            <person name="Goodwin S."/>
            <person name="Spatafora J."/>
            <person name="Crous P."/>
            <person name="Grigoriev I."/>
        </authorList>
    </citation>
    <scope>NUCLEOTIDE SEQUENCE [LARGE SCALE GENOMIC DNA]</scope>
    <source>
        <strain evidence="14">CECT 20119</strain>
    </source>
</reference>
<name>A0A6A6FZX7_9PEZI</name>
<dbReference type="AlphaFoldDB" id="A0A6A6FZX7"/>
<dbReference type="EMBL" id="ML992523">
    <property type="protein sequence ID" value="KAF2218949.1"/>
    <property type="molecule type" value="Genomic_DNA"/>
</dbReference>
<dbReference type="NCBIfam" id="NF003764">
    <property type="entry name" value="PRK05355.1"/>
    <property type="match status" value="1"/>
</dbReference>
<comment type="pathway">
    <text evidence="2">Amino-acid biosynthesis; L-serine biosynthesis; L-serine from 3-phospho-D-glycerate: step 2/3.</text>
</comment>
<dbReference type="InterPro" id="IPR022278">
    <property type="entry name" value="Pser_aminoTfrase"/>
</dbReference>
<evidence type="ECO:0000256" key="11">
    <source>
        <dbReference type="ARBA" id="ARBA00049007"/>
    </source>
</evidence>
<evidence type="ECO:0000256" key="9">
    <source>
        <dbReference type="ARBA" id="ARBA00023299"/>
    </source>
</evidence>
<dbReference type="Gene3D" id="3.90.1150.10">
    <property type="entry name" value="Aspartate Aminotransferase, domain 1"/>
    <property type="match status" value="1"/>
</dbReference>
<dbReference type="GO" id="GO:0030170">
    <property type="term" value="F:pyridoxal phosphate binding"/>
    <property type="evidence" value="ECO:0007669"/>
    <property type="project" value="TreeGrafter"/>
</dbReference>